<evidence type="ECO:0000256" key="9">
    <source>
        <dbReference type="ARBA" id="ARBA00023136"/>
    </source>
</evidence>
<dbReference type="InterPro" id="IPR029033">
    <property type="entry name" value="His_PPase_superfam"/>
</dbReference>
<dbReference type="InterPro" id="IPR016274">
    <property type="entry name" value="Histidine_acid_Pase_euk"/>
</dbReference>
<comment type="similarity">
    <text evidence="2">Belongs to the histidine acid phosphatase family. MINPP1 subfamily.</text>
</comment>
<dbReference type="EC" id="3.1.3.80" evidence="3"/>
<comment type="catalytic activity">
    <reaction evidence="12">
        <text>1D-myo-inositol 1,2,5,6-tetrakisphosphate + H2O = 1D-myo-inositol 1,2,6-trisphosphate + phosphate</text>
        <dbReference type="Rhea" id="RHEA:77119"/>
        <dbReference type="ChEBI" id="CHEBI:15377"/>
        <dbReference type="ChEBI" id="CHEBI:43474"/>
        <dbReference type="ChEBI" id="CHEBI:195535"/>
        <dbReference type="ChEBI" id="CHEBI:195537"/>
        <dbReference type="EC" id="3.1.3.62"/>
    </reaction>
    <physiologicalReaction direction="left-to-right" evidence="12">
        <dbReference type="Rhea" id="RHEA:77120"/>
    </physiologicalReaction>
</comment>
<comment type="catalytic activity">
    <reaction evidence="15">
        <text>(2R)-2,3-bisphosphoglycerate + H2O = (2R)-2-phosphoglycerate + phosphate</text>
        <dbReference type="Rhea" id="RHEA:27381"/>
        <dbReference type="ChEBI" id="CHEBI:15377"/>
        <dbReference type="ChEBI" id="CHEBI:43474"/>
        <dbReference type="ChEBI" id="CHEBI:58248"/>
        <dbReference type="ChEBI" id="CHEBI:58289"/>
        <dbReference type="EC" id="3.1.3.80"/>
    </reaction>
    <physiologicalReaction direction="left-to-right" evidence="15">
        <dbReference type="Rhea" id="RHEA:27382"/>
    </physiologicalReaction>
</comment>
<dbReference type="GO" id="GO:0052745">
    <property type="term" value="F:inositol phosphate phosphatase activity"/>
    <property type="evidence" value="ECO:0007669"/>
    <property type="project" value="TreeGrafter"/>
</dbReference>
<comment type="subcellular location">
    <subcellularLocation>
        <location evidence="1">Cell membrane</location>
    </subcellularLocation>
</comment>
<dbReference type="EMBL" id="CADEPI010000002">
    <property type="protein sequence ID" value="CAB3359944.1"/>
    <property type="molecule type" value="Genomic_DNA"/>
</dbReference>
<feature type="chain" id="PRO_5035792330" description="Multiple inositol polyphosphate phosphatase 1" evidence="17">
    <location>
        <begin position="20"/>
        <end position="468"/>
    </location>
</feature>
<organism evidence="18 19">
    <name type="scientific">Cloeon dipterum</name>
    <dbReference type="NCBI Taxonomy" id="197152"/>
    <lineage>
        <taxon>Eukaryota</taxon>
        <taxon>Metazoa</taxon>
        <taxon>Ecdysozoa</taxon>
        <taxon>Arthropoda</taxon>
        <taxon>Hexapoda</taxon>
        <taxon>Insecta</taxon>
        <taxon>Pterygota</taxon>
        <taxon>Palaeoptera</taxon>
        <taxon>Ephemeroptera</taxon>
        <taxon>Pisciforma</taxon>
        <taxon>Baetidae</taxon>
        <taxon>Cloeon</taxon>
    </lineage>
</organism>
<evidence type="ECO:0000256" key="7">
    <source>
        <dbReference type="ARBA" id="ARBA00022729"/>
    </source>
</evidence>
<evidence type="ECO:0000256" key="17">
    <source>
        <dbReference type="SAM" id="SignalP"/>
    </source>
</evidence>
<feature type="disulfide bond" evidence="16">
    <location>
        <begin position="431"/>
        <end position="439"/>
    </location>
</feature>
<feature type="disulfide bond" evidence="16">
    <location>
        <begin position="281"/>
        <end position="295"/>
    </location>
</feature>
<evidence type="ECO:0000256" key="14">
    <source>
        <dbReference type="ARBA" id="ARBA00043691"/>
    </source>
</evidence>
<keyword evidence="8" id="KW-0378">Hydrolase</keyword>
<dbReference type="CDD" id="cd07061">
    <property type="entry name" value="HP_HAP_like"/>
    <property type="match status" value="1"/>
</dbReference>
<comment type="caution">
    <text evidence="18">The sequence shown here is derived from an EMBL/GenBank/DDBJ whole genome shotgun (WGS) entry which is preliminary data.</text>
</comment>
<dbReference type="GO" id="GO:0003993">
    <property type="term" value="F:acid phosphatase activity"/>
    <property type="evidence" value="ECO:0007669"/>
    <property type="project" value="TreeGrafter"/>
</dbReference>
<evidence type="ECO:0000256" key="8">
    <source>
        <dbReference type="ARBA" id="ARBA00022801"/>
    </source>
</evidence>
<evidence type="ECO:0000256" key="16">
    <source>
        <dbReference type="PIRSR" id="PIRSR000894-2"/>
    </source>
</evidence>
<dbReference type="AlphaFoldDB" id="A0A8S1C1H8"/>
<comment type="catalytic activity">
    <reaction evidence="14">
        <text>1D-myo-inositol hexakisphosphate + H2O = 1D-myo-inositol 1,2,4,5,6-pentakisphosphate + phosphate</text>
        <dbReference type="Rhea" id="RHEA:16989"/>
        <dbReference type="ChEBI" id="CHEBI:15377"/>
        <dbReference type="ChEBI" id="CHEBI:43474"/>
        <dbReference type="ChEBI" id="CHEBI:57798"/>
        <dbReference type="ChEBI" id="CHEBI:58130"/>
        <dbReference type="EC" id="3.1.3.62"/>
    </reaction>
    <physiologicalReaction direction="left-to-right" evidence="14">
        <dbReference type="Rhea" id="RHEA:16990"/>
    </physiologicalReaction>
</comment>
<keyword evidence="6" id="KW-1003">Cell membrane</keyword>
<dbReference type="Pfam" id="PF00328">
    <property type="entry name" value="His_Phos_2"/>
    <property type="match status" value="1"/>
</dbReference>
<dbReference type="PIRSF" id="PIRSF000894">
    <property type="entry name" value="Acid_phosphatase"/>
    <property type="match status" value="1"/>
</dbReference>
<evidence type="ECO:0000313" key="18">
    <source>
        <dbReference type="EMBL" id="CAB3359944.1"/>
    </source>
</evidence>
<keyword evidence="19" id="KW-1185">Reference proteome</keyword>
<dbReference type="EC" id="3.1.3.62" evidence="4"/>
<dbReference type="GO" id="GO:0005886">
    <property type="term" value="C:plasma membrane"/>
    <property type="evidence" value="ECO:0007669"/>
    <property type="project" value="UniProtKB-SubCell"/>
</dbReference>
<evidence type="ECO:0000256" key="5">
    <source>
        <dbReference type="ARBA" id="ARBA00018097"/>
    </source>
</evidence>
<evidence type="ECO:0000256" key="12">
    <source>
        <dbReference type="ARBA" id="ARBA00043668"/>
    </source>
</evidence>
<evidence type="ECO:0000256" key="3">
    <source>
        <dbReference type="ARBA" id="ARBA00012976"/>
    </source>
</evidence>
<feature type="disulfide bond" evidence="16">
    <location>
        <begin position="69"/>
        <end position="411"/>
    </location>
</feature>
<keyword evidence="7 17" id="KW-0732">Signal</keyword>
<evidence type="ECO:0000313" key="19">
    <source>
        <dbReference type="Proteomes" id="UP000494165"/>
    </source>
</evidence>
<dbReference type="Gene3D" id="3.40.50.1240">
    <property type="entry name" value="Phosphoglycerate mutase-like"/>
    <property type="match status" value="1"/>
</dbReference>
<evidence type="ECO:0000256" key="4">
    <source>
        <dbReference type="ARBA" id="ARBA00013040"/>
    </source>
</evidence>
<dbReference type="FunFam" id="3.40.50.1240:FF:000014">
    <property type="entry name" value="Multiple inositol polyphosphate phosphatase 1"/>
    <property type="match status" value="1"/>
</dbReference>
<dbReference type="GO" id="GO:0034417">
    <property type="term" value="F:bisphosphoglycerate 3-phosphatase activity"/>
    <property type="evidence" value="ECO:0007669"/>
    <property type="project" value="UniProtKB-EC"/>
</dbReference>
<evidence type="ECO:0000256" key="1">
    <source>
        <dbReference type="ARBA" id="ARBA00004236"/>
    </source>
</evidence>
<dbReference type="Proteomes" id="UP000494165">
    <property type="component" value="Unassembled WGS sequence"/>
</dbReference>
<dbReference type="OrthoDB" id="6509975at2759"/>
<feature type="signal peptide" evidence="17">
    <location>
        <begin position="1"/>
        <end position="19"/>
    </location>
</feature>
<dbReference type="InterPro" id="IPR000560">
    <property type="entry name" value="His_Pase_clade-2"/>
</dbReference>
<dbReference type="PANTHER" id="PTHR20963:SF8">
    <property type="entry name" value="MULTIPLE INOSITOL POLYPHOSPHATE PHOSPHATASE 1"/>
    <property type="match status" value="1"/>
</dbReference>
<evidence type="ECO:0000256" key="15">
    <source>
        <dbReference type="ARBA" id="ARBA00043832"/>
    </source>
</evidence>
<name>A0A8S1C1H8_9INSE</name>
<keyword evidence="10" id="KW-0325">Glycoprotein</keyword>
<keyword evidence="16" id="KW-1015">Disulfide bond</keyword>
<evidence type="ECO:0000256" key="6">
    <source>
        <dbReference type="ARBA" id="ARBA00022475"/>
    </source>
</evidence>
<evidence type="ECO:0000256" key="2">
    <source>
        <dbReference type="ARBA" id="ARBA00008422"/>
    </source>
</evidence>
<sequence length="468" mass="53889">MKSLVIVIILVNALAKTSSLQKEEISLNQRSCHSENVDVSPYLSTRTPYRVIHEQNKAKIIRHHLPDQCVARQIWMLVRHGTRNPSASVIKNSLKSLSLLREKIVVAHQNGKGLLCATEVNRLQNWAMNITEIDEKLLVPEGERELKNLGSRTLTKYFGLLNYDSDDLENSEINLKFRYTDTERTYNSAQHFAIGLLDSNDTSQVQFTKSPLKHDPLLRFYQSCLKWKTEVKDNPDGGKHQSVAFKNGTEYEVLKATVTRRLGLQDYNLSTLDVDMMYKTCTFESSWSDDASPWCAAFSEEDLQVLEYSSELKYYWTDGYGYELNYKQACPLVQDMLEHFKNASRATPQPKGVFYFTHSGTMLKVLAHLGLYRDKEPLWHHNFDHHKSSRLWRVGRIDSFAANLAAVLYSCDSTPKVMFLHQERPVAINGCPSEEPFLCPLETLEKLFPYCNFEQICRLPERTGQQSR</sequence>
<protein>
    <recommendedName>
        <fullName evidence="5">Multiple inositol polyphosphate phosphatase 1</fullName>
        <ecNumber evidence="4">3.1.3.62</ecNumber>
        <ecNumber evidence="3">3.1.3.80</ecNumber>
    </recommendedName>
    <alternativeName>
        <fullName evidence="11">2,3-bisphosphoglycerate 3-phosphatase</fullName>
    </alternativeName>
</protein>
<dbReference type="SUPFAM" id="SSF53254">
    <property type="entry name" value="Phosphoglycerate mutase-like"/>
    <property type="match status" value="1"/>
</dbReference>
<keyword evidence="9" id="KW-0472">Membrane</keyword>
<evidence type="ECO:0000256" key="11">
    <source>
        <dbReference type="ARBA" id="ARBA00031642"/>
    </source>
</evidence>
<proteinExistence type="inferred from homology"/>
<evidence type="ECO:0000256" key="10">
    <source>
        <dbReference type="ARBA" id="ARBA00023180"/>
    </source>
</evidence>
<dbReference type="PANTHER" id="PTHR20963">
    <property type="entry name" value="MULTIPLE INOSITOL POLYPHOSPHATE PHOSPHATASE-RELATED"/>
    <property type="match status" value="1"/>
</dbReference>
<accession>A0A8S1C1H8</accession>
<evidence type="ECO:0000256" key="13">
    <source>
        <dbReference type="ARBA" id="ARBA00043671"/>
    </source>
</evidence>
<comment type="catalytic activity">
    <reaction evidence="13">
        <text>1D-myo-inositol 1,2,4,5,6-pentakisphosphate + H2O = 1D-myo-inositol 1,2,5,6-tetrakisphosphate + phosphate</text>
        <dbReference type="Rhea" id="RHEA:77115"/>
        <dbReference type="ChEBI" id="CHEBI:15377"/>
        <dbReference type="ChEBI" id="CHEBI:43474"/>
        <dbReference type="ChEBI" id="CHEBI:57798"/>
        <dbReference type="ChEBI" id="CHEBI:195535"/>
        <dbReference type="EC" id="3.1.3.62"/>
    </reaction>
    <physiologicalReaction direction="left-to-right" evidence="13">
        <dbReference type="Rhea" id="RHEA:77116"/>
    </physiologicalReaction>
</comment>
<gene>
    <name evidence="18" type="ORF">CLODIP_2_CD07865</name>
</gene>
<reference evidence="18 19" key="1">
    <citation type="submission" date="2020-04" db="EMBL/GenBank/DDBJ databases">
        <authorList>
            <person name="Alioto T."/>
            <person name="Alioto T."/>
            <person name="Gomez Garrido J."/>
        </authorList>
    </citation>
    <scope>NUCLEOTIDE SEQUENCE [LARGE SCALE GENOMIC DNA]</scope>
</reference>